<proteinExistence type="predicted"/>
<organism evidence="2 3">
    <name type="scientific">Agrilutibacter solisilvae</name>
    <dbReference type="NCBI Taxonomy" id="2763317"/>
    <lineage>
        <taxon>Bacteria</taxon>
        <taxon>Pseudomonadati</taxon>
        <taxon>Pseudomonadota</taxon>
        <taxon>Gammaproteobacteria</taxon>
        <taxon>Lysobacterales</taxon>
        <taxon>Lysobacteraceae</taxon>
        <taxon>Agrilutibacter</taxon>
    </lineage>
</organism>
<evidence type="ECO:0000256" key="1">
    <source>
        <dbReference type="SAM" id="SignalP"/>
    </source>
</evidence>
<dbReference type="RefSeq" id="WP_200616204.1">
    <property type="nucleotide sequence ID" value="NZ_CP071518.1"/>
</dbReference>
<name>A0A974Y2T4_9GAMM</name>
<feature type="chain" id="PRO_5037399497" evidence="1">
    <location>
        <begin position="21"/>
        <end position="122"/>
    </location>
</feature>
<sequence>MKISIALAVALSLSAFGARAETAVIPVSGSFWEDGMMRAHFDLKVGPGQTQRLPVGDDRIIEVARSGDDGPTIRLLDAKGRELQSATLGNNATDKSVRVSVCGASIAISSPESAGKPLCSRS</sequence>
<keyword evidence="1" id="KW-0732">Signal</keyword>
<gene>
    <name evidence="2" type="ORF">I8J32_005985</name>
</gene>
<dbReference type="EMBL" id="CP071518">
    <property type="protein sequence ID" value="QSX79410.1"/>
    <property type="molecule type" value="Genomic_DNA"/>
</dbReference>
<dbReference type="Proteomes" id="UP000639274">
    <property type="component" value="Chromosome"/>
</dbReference>
<protein>
    <submittedName>
        <fullName evidence="2">Uncharacterized protein</fullName>
    </submittedName>
</protein>
<reference evidence="2 3" key="1">
    <citation type="submission" date="2021-03" db="EMBL/GenBank/DDBJ databases">
        <title>Lysobacter sp. nov. isolated from soil of gangwondo yeongwol, south Korea.</title>
        <authorList>
            <person name="Kim K.R."/>
            <person name="Kim K.H."/>
            <person name="Jeon C.O."/>
        </authorList>
    </citation>
    <scope>NUCLEOTIDE SEQUENCE [LARGE SCALE GENOMIC DNA]</scope>
    <source>
        <strain evidence="2 3">R19</strain>
    </source>
</reference>
<dbReference type="KEGG" id="lsf:I8J32_005985"/>
<feature type="signal peptide" evidence="1">
    <location>
        <begin position="1"/>
        <end position="20"/>
    </location>
</feature>
<accession>A0A974Y2T4</accession>
<evidence type="ECO:0000313" key="3">
    <source>
        <dbReference type="Proteomes" id="UP000639274"/>
    </source>
</evidence>
<evidence type="ECO:0000313" key="2">
    <source>
        <dbReference type="EMBL" id="QSX79410.1"/>
    </source>
</evidence>
<dbReference type="AlphaFoldDB" id="A0A974Y2T4"/>
<keyword evidence="3" id="KW-1185">Reference proteome</keyword>